<evidence type="ECO:0000313" key="2">
    <source>
        <dbReference type="Proteomes" id="UP000821866"/>
    </source>
</evidence>
<sequence>MSSRLPPLCPTLLSAHPFRMLDLYIQTQVSSQRKLKRYFPTETIPYSTLPAVRASVASDNATGGGCAIAHSAVGFERSCTWQPDKQRCWIMSDVESWNRILMDDCIELREIKWCELALLGYQWPEKQPGDKDMLRATLLINVLLRQHRCVTYIFLDLARTKVERHVMWHALKTGAMGVKRLQYKQNFIDMIAVVSAQGVCKVVDVAFSHLLAHCMDK</sequence>
<gene>
    <name evidence="1" type="ORF">HPB51_027452</name>
</gene>
<dbReference type="EMBL" id="JABSTU010004041">
    <property type="protein sequence ID" value="KAH7964312.1"/>
    <property type="molecule type" value="Genomic_DNA"/>
</dbReference>
<organism evidence="1 2">
    <name type="scientific">Rhipicephalus microplus</name>
    <name type="common">Cattle tick</name>
    <name type="synonym">Boophilus microplus</name>
    <dbReference type="NCBI Taxonomy" id="6941"/>
    <lineage>
        <taxon>Eukaryota</taxon>
        <taxon>Metazoa</taxon>
        <taxon>Ecdysozoa</taxon>
        <taxon>Arthropoda</taxon>
        <taxon>Chelicerata</taxon>
        <taxon>Arachnida</taxon>
        <taxon>Acari</taxon>
        <taxon>Parasitiformes</taxon>
        <taxon>Ixodida</taxon>
        <taxon>Ixodoidea</taxon>
        <taxon>Ixodidae</taxon>
        <taxon>Rhipicephalinae</taxon>
        <taxon>Rhipicephalus</taxon>
        <taxon>Boophilus</taxon>
    </lineage>
</organism>
<name>A0A9J6D0C3_RHIMP</name>
<dbReference type="VEuPathDB" id="VectorBase:LOC119164681"/>
<proteinExistence type="predicted"/>
<protein>
    <submittedName>
        <fullName evidence="1">Uncharacterized protein</fullName>
    </submittedName>
</protein>
<accession>A0A9J6D0C3</accession>
<reference evidence="1" key="1">
    <citation type="journal article" date="2020" name="Cell">
        <title>Large-Scale Comparative Analyses of Tick Genomes Elucidate Their Genetic Diversity and Vector Capacities.</title>
        <authorList>
            <consortium name="Tick Genome and Microbiome Consortium (TIGMIC)"/>
            <person name="Jia N."/>
            <person name="Wang J."/>
            <person name="Shi W."/>
            <person name="Du L."/>
            <person name="Sun Y."/>
            <person name="Zhan W."/>
            <person name="Jiang J.F."/>
            <person name="Wang Q."/>
            <person name="Zhang B."/>
            <person name="Ji P."/>
            <person name="Bell-Sakyi L."/>
            <person name="Cui X.M."/>
            <person name="Yuan T.T."/>
            <person name="Jiang B.G."/>
            <person name="Yang W.F."/>
            <person name="Lam T.T."/>
            <person name="Chang Q.C."/>
            <person name="Ding S.J."/>
            <person name="Wang X.J."/>
            <person name="Zhu J.G."/>
            <person name="Ruan X.D."/>
            <person name="Zhao L."/>
            <person name="Wei J.T."/>
            <person name="Ye R.Z."/>
            <person name="Que T.C."/>
            <person name="Du C.H."/>
            <person name="Zhou Y.H."/>
            <person name="Cheng J.X."/>
            <person name="Dai P.F."/>
            <person name="Guo W.B."/>
            <person name="Han X.H."/>
            <person name="Huang E.J."/>
            <person name="Li L.F."/>
            <person name="Wei W."/>
            <person name="Gao Y.C."/>
            <person name="Liu J.Z."/>
            <person name="Shao H.Z."/>
            <person name="Wang X."/>
            <person name="Wang C.C."/>
            <person name="Yang T.C."/>
            <person name="Huo Q.B."/>
            <person name="Li W."/>
            <person name="Chen H.Y."/>
            <person name="Chen S.E."/>
            <person name="Zhou L.G."/>
            <person name="Ni X.B."/>
            <person name="Tian J.H."/>
            <person name="Sheng Y."/>
            <person name="Liu T."/>
            <person name="Pan Y.S."/>
            <person name="Xia L.Y."/>
            <person name="Li J."/>
            <person name="Zhao F."/>
            <person name="Cao W.C."/>
        </authorList>
    </citation>
    <scope>NUCLEOTIDE SEQUENCE</scope>
    <source>
        <strain evidence="1">Rmic-2018</strain>
    </source>
</reference>
<keyword evidence="2" id="KW-1185">Reference proteome</keyword>
<dbReference type="Proteomes" id="UP000821866">
    <property type="component" value="Unassembled WGS sequence"/>
</dbReference>
<dbReference type="AlphaFoldDB" id="A0A9J6D0C3"/>
<evidence type="ECO:0000313" key="1">
    <source>
        <dbReference type="EMBL" id="KAH7964312.1"/>
    </source>
</evidence>
<reference evidence="1" key="2">
    <citation type="submission" date="2021-09" db="EMBL/GenBank/DDBJ databases">
        <authorList>
            <person name="Jia N."/>
            <person name="Wang J."/>
            <person name="Shi W."/>
            <person name="Du L."/>
            <person name="Sun Y."/>
            <person name="Zhan W."/>
            <person name="Jiang J."/>
            <person name="Wang Q."/>
            <person name="Zhang B."/>
            <person name="Ji P."/>
            <person name="Sakyi L.B."/>
            <person name="Cui X."/>
            <person name="Yuan T."/>
            <person name="Jiang B."/>
            <person name="Yang W."/>
            <person name="Lam T.T.-Y."/>
            <person name="Chang Q."/>
            <person name="Ding S."/>
            <person name="Wang X."/>
            <person name="Zhu J."/>
            <person name="Ruan X."/>
            <person name="Zhao L."/>
            <person name="Wei J."/>
            <person name="Que T."/>
            <person name="Du C."/>
            <person name="Cheng J."/>
            <person name="Dai P."/>
            <person name="Han X."/>
            <person name="Huang E."/>
            <person name="Gao Y."/>
            <person name="Liu J."/>
            <person name="Shao H."/>
            <person name="Ye R."/>
            <person name="Li L."/>
            <person name="Wei W."/>
            <person name="Wang X."/>
            <person name="Wang C."/>
            <person name="Huo Q."/>
            <person name="Li W."/>
            <person name="Guo W."/>
            <person name="Chen H."/>
            <person name="Chen S."/>
            <person name="Zhou L."/>
            <person name="Zhou L."/>
            <person name="Ni X."/>
            <person name="Tian J."/>
            <person name="Zhou Y."/>
            <person name="Sheng Y."/>
            <person name="Liu T."/>
            <person name="Pan Y."/>
            <person name="Xia L."/>
            <person name="Li J."/>
            <person name="Zhao F."/>
            <person name="Cao W."/>
        </authorList>
    </citation>
    <scope>NUCLEOTIDE SEQUENCE</scope>
    <source>
        <strain evidence="1">Rmic-2018</strain>
        <tissue evidence="1">Larvae</tissue>
    </source>
</reference>
<comment type="caution">
    <text evidence="1">The sequence shown here is derived from an EMBL/GenBank/DDBJ whole genome shotgun (WGS) entry which is preliminary data.</text>
</comment>